<dbReference type="AlphaFoldDB" id="A0A7S4ASZ5"/>
<feature type="compositionally biased region" description="Low complexity" evidence="1">
    <location>
        <begin position="416"/>
        <end position="442"/>
    </location>
</feature>
<feature type="compositionally biased region" description="Polar residues" evidence="1">
    <location>
        <begin position="325"/>
        <end position="341"/>
    </location>
</feature>
<feature type="region of interest" description="Disordered" evidence="1">
    <location>
        <begin position="311"/>
        <end position="442"/>
    </location>
</feature>
<organism evidence="2">
    <name type="scientific">Pseudo-nitzschia australis</name>
    <dbReference type="NCBI Taxonomy" id="44445"/>
    <lineage>
        <taxon>Eukaryota</taxon>
        <taxon>Sar</taxon>
        <taxon>Stramenopiles</taxon>
        <taxon>Ochrophyta</taxon>
        <taxon>Bacillariophyta</taxon>
        <taxon>Bacillariophyceae</taxon>
        <taxon>Bacillariophycidae</taxon>
        <taxon>Bacillariales</taxon>
        <taxon>Bacillariaceae</taxon>
        <taxon>Pseudo-nitzschia</taxon>
    </lineage>
</organism>
<feature type="region of interest" description="Disordered" evidence="1">
    <location>
        <begin position="780"/>
        <end position="804"/>
    </location>
</feature>
<name>A0A7S4ASZ5_9STRA</name>
<proteinExistence type="predicted"/>
<accession>A0A7S4ASZ5</accession>
<sequence length="804" mass="85859">MNNKGINGDNPRRQQQHPPPGHLSLPPQYQQHFQQQHSQLHAQNQDPQLAYLLANAAAARNQQQQHSLNATQSMGIGNNGNSGGFGGPGAFGNGNERGGNVAQTQSTAASLFEEQILQRAAALRAEALMQQQQQQQQNQQHSQQRHQHNPYAGSQQQHQQQKLQIQAALQAFQQQRPLAGGPPQSSAPNNSASSAMKNQQSDIALQQQHQEATGMARAAVLRARELGIAGSPGGAPVGAGPASAMFGSAPGAGPPSGPGGGAGNPNVDRLREQLDISALMRHRQQQQSQTNHQRAYGLDQELERVRHAQRLATMNVSPRGDPVRSNVSVDKNNSDPSSTKNIVDKTAVAAQKSNVIALPKNDSESGSAKGASMPASSSSSVSSTVRPGQPDTAVPNNDGISSRPPDVSSNALAQPMSAKSSQRSSMASSSSEQSSKAGGEPIAAGAAAAAAVMKAASNKTEEELRKNPGTVIVPCRARGMPMDHNFISAYFVISEDAMHGENLVCSYFACRNGGIKFRYCAYCMAPVAKRNFSRRHDHGMSKNKGGSSIRDEEEEDDDDTVGESEKLQCIPCDEASTSTFGNNALPSPKEDKMILAVEENNKRKRAESDDVKAQVVISVVSSERRTLWNNLLKKRPRTKDPTELSAWLNEVLAISDVDFPLDQVAAENMNQPLGKILLNQLPTLSKATACPTEGEAGDSNDAMDSYNNGSATTADDSTTNKKTAETVVGNAKTEKKRKENTQKSVAVSGTKLLRKNAKTSLKKSAVGVAKIVKDEEEGFAGSFADWRDRKKGKSSKKGSGSLRK</sequence>
<feature type="compositionally biased region" description="Low complexity" evidence="1">
    <location>
        <begin position="365"/>
        <end position="383"/>
    </location>
</feature>
<feature type="compositionally biased region" description="Low complexity" evidence="1">
    <location>
        <begin position="152"/>
        <end position="195"/>
    </location>
</feature>
<gene>
    <name evidence="2" type="ORF">PAUS00366_LOCUS18629</name>
</gene>
<feature type="compositionally biased region" description="Low complexity" evidence="1">
    <location>
        <begin position="129"/>
        <end position="142"/>
    </location>
</feature>
<feature type="region of interest" description="Disordered" evidence="1">
    <location>
        <begin position="1"/>
        <end position="42"/>
    </location>
</feature>
<feature type="compositionally biased region" description="Acidic residues" evidence="1">
    <location>
        <begin position="551"/>
        <end position="562"/>
    </location>
</feature>
<feature type="region of interest" description="Disordered" evidence="1">
    <location>
        <begin position="129"/>
        <end position="211"/>
    </location>
</feature>
<feature type="compositionally biased region" description="Polar residues" evidence="1">
    <location>
        <begin position="196"/>
        <end position="211"/>
    </location>
</feature>
<dbReference type="EMBL" id="HBIX01027569">
    <property type="protein sequence ID" value="CAE0725872.1"/>
    <property type="molecule type" value="Transcribed_RNA"/>
</dbReference>
<reference evidence="2" key="1">
    <citation type="submission" date="2021-01" db="EMBL/GenBank/DDBJ databases">
        <authorList>
            <person name="Corre E."/>
            <person name="Pelletier E."/>
            <person name="Niang G."/>
            <person name="Scheremetjew M."/>
            <person name="Finn R."/>
            <person name="Kale V."/>
            <person name="Holt S."/>
            <person name="Cochrane G."/>
            <person name="Meng A."/>
            <person name="Brown T."/>
            <person name="Cohen L."/>
        </authorList>
    </citation>
    <scope>NUCLEOTIDE SEQUENCE</scope>
    <source>
        <strain evidence="2">10249 10 AB</strain>
    </source>
</reference>
<protein>
    <submittedName>
        <fullName evidence="2">Uncharacterized protein</fullName>
    </submittedName>
</protein>
<feature type="region of interest" description="Disordered" evidence="1">
    <location>
        <begin position="535"/>
        <end position="564"/>
    </location>
</feature>
<feature type="region of interest" description="Disordered" evidence="1">
    <location>
        <begin position="62"/>
        <end position="106"/>
    </location>
</feature>
<feature type="region of interest" description="Disordered" evidence="1">
    <location>
        <begin position="246"/>
        <end position="268"/>
    </location>
</feature>
<evidence type="ECO:0000256" key="1">
    <source>
        <dbReference type="SAM" id="MobiDB-lite"/>
    </source>
</evidence>
<feature type="compositionally biased region" description="Gly residues" evidence="1">
    <location>
        <begin position="77"/>
        <end position="97"/>
    </location>
</feature>
<feature type="compositionally biased region" description="Basic residues" evidence="1">
    <location>
        <begin position="789"/>
        <end position="804"/>
    </location>
</feature>
<feature type="compositionally biased region" description="Polar residues" evidence="1">
    <location>
        <begin position="705"/>
        <end position="717"/>
    </location>
</feature>
<feature type="compositionally biased region" description="Low complexity" evidence="1">
    <location>
        <begin position="28"/>
        <end position="42"/>
    </location>
</feature>
<evidence type="ECO:0000313" key="2">
    <source>
        <dbReference type="EMBL" id="CAE0725872.1"/>
    </source>
</evidence>
<feature type="compositionally biased region" description="Basic and acidic residues" evidence="1">
    <location>
        <begin position="732"/>
        <end position="741"/>
    </location>
</feature>
<feature type="region of interest" description="Disordered" evidence="1">
    <location>
        <begin position="689"/>
        <end position="747"/>
    </location>
</feature>